<evidence type="ECO:0000313" key="2">
    <source>
        <dbReference type="Proteomes" id="UP000028664"/>
    </source>
</evidence>
<dbReference type="EMBL" id="KM051843">
    <property type="protein sequence ID" value="AII27941.1"/>
    <property type="molecule type" value="Genomic_DNA"/>
</dbReference>
<protein>
    <submittedName>
        <fullName evidence="1">Uncharacterized protein</fullName>
    </submittedName>
</protein>
<dbReference type="RefSeq" id="YP_009056309.1">
    <property type="nucleotide sequence ID" value="NC_024792.1"/>
</dbReference>
<proteinExistence type="predicted"/>
<dbReference type="Proteomes" id="UP000028664">
    <property type="component" value="Segment"/>
</dbReference>
<dbReference type="OrthoDB" id="33459at10239"/>
<organism evidence="1 2">
    <name type="scientific">Bacillus phage Bobb</name>
    <dbReference type="NCBI Taxonomy" id="1527469"/>
    <lineage>
        <taxon>Viruses</taxon>
        <taxon>Duplodnaviria</taxon>
        <taxon>Heunggongvirae</taxon>
        <taxon>Uroviricota</taxon>
        <taxon>Caudoviricetes</taxon>
        <taxon>Herelleviridae</taxon>
        <taxon>Bastillevirinae</taxon>
        <taxon>Agatevirus</taxon>
        <taxon>Agatevirus bobb</taxon>
    </lineage>
</organism>
<accession>A0A076G765</accession>
<dbReference type="GeneID" id="20283327"/>
<reference evidence="1 2" key="1">
    <citation type="submission" date="2014-06" db="EMBL/GenBank/DDBJ databases">
        <title>Bioinformatic genomic analysis of Bacillus phage Bobb.</title>
        <authorList>
            <person name="Lewis H.M.N."/>
            <person name="Temple L."/>
            <person name="Barth R.N."/>
            <person name="Bowles K.M."/>
            <person name="Churchin D.I."/>
            <person name="Scott-Croshaw C."/>
            <person name="Glasgow G.H."/>
            <person name="Gloe M.W."/>
            <person name="McGough T.M."/>
            <person name="Nutbrown S.A."/>
            <person name="Romulus S.R."/>
            <person name="Sanders K.A.M."/>
            <person name="Diachok C.R."/>
            <person name="Serigano J.P."/>
            <person name="Shin D."/>
            <person name="Suresh M.H."/>
            <person name="Conner A.R.N."/>
            <person name="Korba R.M."/>
            <person name="Livermore R.J."/>
            <person name="Rohlf M.B."/>
            <person name="Utterback S.D."/>
            <person name="Wilson V.E."/>
        </authorList>
    </citation>
    <scope>NUCLEOTIDE SEQUENCE [LARGE SCALE GENOMIC DNA]</scope>
</reference>
<keyword evidence="2" id="KW-1185">Reference proteome</keyword>
<sequence>MNLGNRIIGITISYGKRQLDVSSVDIDELEAVNIKANISFDGQNYRNRDSVFYVADAVKVKVTGGFIYEVDSVDLVPHISHIATGAAALDNFEEHYFENMEDEVFIDIRFVDGSPLRLVVPRTGDSFIDFSEVNGGSLTIASCNKCRNIPYCACTTAG</sequence>
<name>A0A076G765_9CAUD</name>
<dbReference type="KEGG" id="vg:20283327"/>
<evidence type="ECO:0000313" key="1">
    <source>
        <dbReference type="EMBL" id="AII27941.1"/>
    </source>
</evidence>